<dbReference type="SUPFAM" id="SSF56801">
    <property type="entry name" value="Acetyl-CoA synthetase-like"/>
    <property type="match status" value="1"/>
</dbReference>
<protein>
    <recommendedName>
        <fullName evidence="1">AMP-binding enzyme C-terminal domain-containing protein</fullName>
    </recommendedName>
</protein>
<dbReference type="InParanoid" id="A0A2T2ZRZ4"/>
<dbReference type="EMBL" id="KZ678895">
    <property type="protein sequence ID" value="PSR74221.1"/>
    <property type="molecule type" value="Genomic_DNA"/>
</dbReference>
<evidence type="ECO:0000313" key="3">
    <source>
        <dbReference type="Proteomes" id="UP000241462"/>
    </source>
</evidence>
<proteinExistence type="predicted"/>
<dbReference type="Pfam" id="PF13193">
    <property type="entry name" value="AMP-binding_C"/>
    <property type="match status" value="1"/>
</dbReference>
<dbReference type="Proteomes" id="UP000241462">
    <property type="component" value="Unassembled WGS sequence"/>
</dbReference>
<evidence type="ECO:0000313" key="2">
    <source>
        <dbReference type="EMBL" id="PSR74221.1"/>
    </source>
</evidence>
<reference evidence="2 3" key="1">
    <citation type="journal article" date="2018" name="Mycol. Prog.">
        <title>Coniella lustricola, a new species from submerged detritus.</title>
        <authorList>
            <person name="Raudabaugh D.B."/>
            <person name="Iturriaga T."/>
            <person name="Carver A."/>
            <person name="Mondo S."/>
            <person name="Pangilinan J."/>
            <person name="Lipzen A."/>
            <person name="He G."/>
            <person name="Amirebrahimi M."/>
            <person name="Grigoriev I.V."/>
            <person name="Miller A.N."/>
        </authorList>
    </citation>
    <scope>NUCLEOTIDE SEQUENCE [LARGE SCALE GENOMIC DNA]</scope>
    <source>
        <strain evidence="2 3">B22-T-1</strain>
    </source>
</reference>
<dbReference type="GO" id="GO:0031956">
    <property type="term" value="F:medium-chain fatty acid-CoA ligase activity"/>
    <property type="evidence" value="ECO:0007669"/>
    <property type="project" value="TreeGrafter"/>
</dbReference>
<dbReference type="STRING" id="2025994.A0A2T2ZRZ4"/>
<keyword evidence="3" id="KW-1185">Reference proteome</keyword>
<sequence length="102" mass="11029">MAHPSITLAIVVGLKDDHYGEVVGAFLDGQKDVSSHLSKAEVREWVTKRLGRHKAPAHIFWMGDGDIPATAPLTGSGKVRKFELAKIGEDVLKKQAGKTAKL</sequence>
<gene>
    <name evidence="2" type="ORF">BD289DRAFT_448786</name>
</gene>
<organism evidence="2 3">
    <name type="scientific">Coniella lustricola</name>
    <dbReference type="NCBI Taxonomy" id="2025994"/>
    <lineage>
        <taxon>Eukaryota</taxon>
        <taxon>Fungi</taxon>
        <taxon>Dikarya</taxon>
        <taxon>Ascomycota</taxon>
        <taxon>Pezizomycotina</taxon>
        <taxon>Sordariomycetes</taxon>
        <taxon>Sordariomycetidae</taxon>
        <taxon>Diaporthales</taxon>
        <taxon>Schizoparmaceae</taxon>
        <taxon>Coniella</taxon>
    </lineage>
</organism>
<dbReference type="InterPro" id="IPR025110">
    <property type="entry name" value="AMP-bd_C"/>
</dbReference>
<name>A0A2T2ZRZ4_9PEZI</name>
<evidence type="ECO:0000259" key="1">
    <source>
        <dbReference type="Pfam" id="PF13193"/>
    </source>
</evidence>
<dbReference type="Gene3D" id="3.30.300.30">
    <property type="match status" value="1"/>
</dbReference>
<feature type="domain" description="AMP-binding enzyme C-terminal" evidence="1">
    <location>
        <begin position="1"/>
        <end position="77"/>
    </location>
</feature>
<dbReference type="InterPro" id="IPR045851">
    <property type="entry name" value="AMP-bd_C_sf"/>
</dbReference>
<dbReference type="GO" id="GO:0006631">
    <property type="term" value="P:fatty acid metabolic process"/>
    <property type="evidence" value="ECO:0007669"/>
    <property type="project" value="TreeGrafter"/>
</dbReference>
<dbReference type="OrthoDB" id="10253115at2759"/>
<dbReference type="AlphaFoldDB" id="A0A2T2ZRZ4"/>
<accession>A0A2T2ZRZ4</accession>
<dbReference type="PANTHER" id="PTHR43201">
    <property type="entry name" value="ACYL-COA SYNTHETASE"/>
    <property type="match status" value="1"/>
</dbReference>
<dbReference type="PANTHER" id="PTHR43201:SF6">
    <property type="entry name" value="ACYL COA SYNTHETASE (EUROFUNG)"/>
    <property type="match status" value="1"/>
</dbReference>